<dbReference type="RefSeq" id="XP_018289751.1">
    <property type="nucleotide sequence ID" value="XM_018431869.1"/>
</dbReference>
<gene>
    <name evidence="2" type="ORF">PHYBLDRAFT_147461</name>
</gene>
<feature type="region of interest" description="Disordered" evidence="1">
    <location>
        <begin position="1"/>
        <end position="55"/>
    </location>
</feature>
<feature type="compositionally biased region" description="Polar residues" evidence="1">
    <location>
        <begin position="1"/>
        <end position="15"/>
    </location>
</feature>
<keyword evidence="3" id="KW-1185">Reference proteome</keyword>
<reference evidence="3" key="1">
    <citation type="submission" date="2015-06" db="EMBL/GenBank/DDBJ databases">
        <title>Expansion of signal transduction pathways in fungi by whole-genome duplication.</title>
        <authorList>
            <consortium name="DOE Joint Genome Institute"/>
            <person name="Corrochano L.M."/>
            <person name="Kuo A."/>
            <person name="Marcet-Houben M."/>
            <person name="Polaino S."/>
            <person name="Salamov A."/>
            <person name="Villalobos J.M."/>
            <person name="Alvarez M.I."/>
            <person name="Avalos J."/>
            <person name="Benito E.P."/>
            <person name="Benoit I."/>
            <person name="Burger G."/>
            <person name="Camino L.P."/>
            <person name="Canovas D."/>
            <person name="Cerda-Olmedo E."/>
            <person name="Cheng J.-F."/>
            <person name="Dominguez A."/>
            <person name="Elias M."/>
            <person name="Eslava A.P."/>
            <person name="Glaser F."/>
            <person name="Grimwood J."/>
            <person name="Gutierrez G."/>
            <person name="Heitman J."/>
            <person name="Henrissat B."/>
            <person name="Iturriaga E.A."/>
            <person name="Lang B.F."/>
            <person name="Lavin J.L."/>
            <person name="Lee S."/>
            <person name="Li W."/>
            <person name="Lindquist E."/>
            <person name="Lopez-Garcia S."/>
            <person name="Luque E.M."/>
            <person name="Marcos A.T."/>
            <person name="Martin J."/>
            <person name="McCluskey K."/>
            <person name="Medina H.R."/>
            <person name="Miralles-Duran A."/>
            <person name="Miyazaki A."/>
            <person name="Munoz-Torres E."/>
            <person name="Oguiza J.A."/>
            <person name="Ohm R."/>
            <person name="Olmedo M."/>
            <person name="Orejas M."/>
            <person name="Ortiz-Castellanos L."/>
            <person name="Pisabarro A.G."/>
            <person name="Rodriguez-Romero J."/>
            <person name="Ruiz-Herrera J."/>
            <person name="Ruiz-Vazquez R."/>
            <person name="Sanz C."/>
            <person name="Schackwitz W."/>
            <person name="Schmutz J."/>
            <person name="Shahriari M."/>
            <person name="Shelest E."/>
            <person name="Silva-Franco F."/>
            <person name="Soanes D."/>
            <person name="Syed K."/>
            <person name="Tagua V.G."/>
            <person name="Talbot N.J."/>
            <person name="Thon M."/>
            <person name="De vries R.P."/>
            <person name="Wiebenga A."/>
            <person name="Yadav J.S."/>
            <person name="Braun E.L."/>
            <person name="Baker S."/>
            <person name="Garre V."/>
            <person name="Horwitz B."/>
            <person name="Torres-Martinez S."/>
            <person name="Idnurm A."/>
            <person name="Herrera-Estrella A."/>
            <person name="Gabaldon T."/>
            <person name="Grigoriev I.V."/>
        </authorList>
    </citation>
    <scope>NUCLEOTIDE SEQUENCE [LARGE SCALE GENOMIC DNA]</scope>
    <source>
        <strain evidence="3">NRRL 1555(-)</strain>
    </source>
</reference>
<feature type="compositionally biased region" description="Polar residues" evidence="1">
    <location>
        <begin position="28"/>
        <end position="43"/>
    </location>
</feature>
<sequence length="55" mass="6048">MSTPDSMPTTRNYGSVSAPAQVDEENPTQDPFTSPAESSSTNYIRKFSRHTLPKS</sequence>
<protein>
    <submittedName>
        <fullName evidence="2">Uncharacterized protein</fullName>
    </submittedName>
</protein>
<organism evidence="2 3">
    <name type="scientific">Phycomyces blakesleeanus (strain ATCC 8743b / DSM 1359 / FGSC 10004 / NBRC 33097 / NRRL 1555)</name>
    <dbReference type="NCBI Taxonomy" id="763407"/>
    <lineage>
        <taxon>Eukaryota</taxon>
        <taxon>Fungi</taxon>
        <taxon>Fungi incertae sedis</taxon>
        <taxon>Mucoromycota</taxon>
        <taxon>Mucoromycotina</taxon>
        <taxon>Mucoromycetes</taxon>
        <taxon>Mucorales</taxon>
        <taxon>Phycomycetaceae</taxon>
        <taxon>Phycomyces</taxon>
    </lineage>
</organism>
<dbReference type="InParanoid" id="A0A163A866"/>
<evidence type="ECO:0000256" key="1">
    <source>
        <dbReference type="SAM" id="MobiDB-lite"/>
    </source>
</evidence>
<dbReference type="AlphaFoldDB" id="A0A163A866"/>
<evidence type="ECO:0000313" key="3">
    <source>
        <dbReference type="Proteomes" id="UP000077315"/>
    </source>
</evidence>
<proteinExistence type="predicted"/>
<evidence type="ECO:0000313" key="2">
    <source>
        <dbReference type="EMBL" id="OAD71711.1"/>
    </source>
</evidence>
<dbReference type="EMBL" id="KV440985">
    <property type="protein sequence ID" value="OAD71711.1"/>
    <property type="molecule type" value="Genomic_DNA"/>
</dbReference>
<feature type="compositionally biased region" description="Basic residues" evidence="1">
    <location>
        <begin position="46"/>
        <end position="55"/>
    </location>
</feature>
<dbReference type="GeneID" id="28992775"/>
<name>A0A163A866_PHYB8</name>
<accession>A0A163A866</accession>
<dbReference type="VEuPathDB" id="FungiDB:PHYBLDRAFT_147461"/>
<dbReference type="Proteomes" id="UP000077315">
    <property type="component" value="Unassembled WGS sequence"/>
</dbReference>